<dbReference type="Pfam" id="PF00028">
    <property type="entry name" value="Cadherin"/>
    <property type="match status" value="1"/>
</dbReference>
<dbReference type="WBParaSite" id="SCUD_0001374301-mRNA-1">
    <property type="protein sequence ID" value="SCUD_0001374301-mRNA-1"/>
    <property type="gene ID" value="SCUD_0001374301"/>
</dbReference>
<dbReference type="PROSITE" id="PS50268">
    <property type="entry name" value="CADHERIN_2"/>
    <property type="match status" value="1"/>
</dbReference>
<dbReference type="PROSITE" id="PS00232">
    <property type="entry name" value="CADHERIN_1"/>
    <property type="match status" value="1"/>
</dbReference>
<dbReference type="SUPFAM" id="SSF49313">
    <property type="entry name" value="Cadherin-like"/>
    <property type="match status" value="1"/>
</dbReference>
<evidence type="ECO:0000256" key="2">
    <source>
        <dbReference type="ARBA" id="ARBA00022692"/>
    </source>
</evidence>
<dbReference type="InterPro" id="IPR015919">
    <property type="entry name" value="Cadherin-like_sf"/>
</dbReference>
<protein>
    <submittedName>
        <fullName evidence="12">CA domain-containing protein</fullName>
    </submittedName>
</protein>
<evidence type="ECO:0000313" key="10">
    <source>
        <dbReference type="EMBL" id="VDP53893.1"/>
    </source>
</evidence>
<evidence type="ECO:0000256" key="3">
    <source>
        <dbReference type="ARBA" id="ARBA00022737"/>
    </source>
</evidence>
<gene>
    <name evidence="10" type="ORF">SCUD_LOCUS13740</name>
</gene>
<dbReference type="EMBL" id="UZAK01036116">
    <property type="protein sequence ID" value="VDP53893.1"/>
    <property type="molecule type" value="Genomic_DNA"/>
</dbReference>
<keyword evidence="2 8" id="KW-0812">Transmembrane</keyword>
<dbReference type="GO" id="GO:0007156">
    <property type="term" value="P:homophilic cell adhesion via plasma membrane adhesion molecules"/>
    <property type="evidence" value="ECO:0007669"/>
    <property type="project" value="InterPro"/>
</dbReference>
<keyword evidence="5 8" id="KW-1133">Transmembrane helix</keyword>
<dbReference type="AlphaFoldDB" id="A0A183KFE6"/>
<keyword evidence="4 7" id="KW-0106">Calcium</keyword>
<feature type="domain" description="Cadherin" evidence="9">
    <location>
        <begin position="18"/>
        <end position="114"/>
    </location>
</feature>
<proteinExistence type="predicted"/>
<dbReference type="CDD" id="cd11304">
    <property type="entry name" value="Cadherin_repeat"/>
    <property type="match status" value="1"/>
</dbReference>
<evidence type="ECO:0000256" key="6">
    <source>
        <dbReference type="ARBA" id="ARBA00023136"/>
    </source>
</evidence>
<name>A0A183KFE6_9TREM</name>
<organism evidence="12">
    <name type="scientific">Schistosoma curassoni</name>
    <dbReference type="NCBI Taxonomy" id="6186"/>
    <lineage>
        <taxon>Eukaryota</taxon>
        <taxon>Metazoa</taxon>
        <taxon>Spiralia</taxon>
        <taxon>Lophotrochozoa</taxon>
        <taxon>Platyhelminthes</taxon>
        <taxon>Trematoda</taxon>
        <taxon>Digenea</taxon>
        <taxon>Strigeidida</taxon>
        <taxon>Schistosomatoidea</taxon>
        <taxon>Schistosomatidae</taxon>
        <taxon>Schistosoma</taxon>
    </lineage>
</organism>
<keyword evidence="11" id="KW-1185">Reference proteome</keyword>
<evidence type="ECO:0000256" key="8">
    <source>
        <dbReference type="SAM" id="Phobius"/>
    </source>
</evidence>
<accession>A0A183KFE6</accession>
<dbReference type="GO" id="GO:0005509">
    <property type="term" value="F:calcium ion binding"/>
    <property type="evidence" value="ECO:0007669"/>
    <property type="project" value="UniProtKB-UniRule"/>
</dbReference>
<dbReference type="GO" id="GO:0008013">
    <property type="term" value="F:beta-catenin binding"/>
    <property type="evidence" value="ECO:0007669"/>
    <property type="project" value="TreeGrafter"/>
</dbReference>
<dbReference type="PANTHER" id="PTHR24027">
    <property type="entry name" value="CADHERIN-23"/>
    <property type="match status" value="1"/>
</dbReference>
<dbReference type="InterPro" id="IPR039808">
    <property type="entry name" value="Cadherin"/>
</dbReference>
<evidence type="ECO:0000256" key="7">
    <source>
        <dbReference type="PROSITE-ProRule" id="PRU00043"/>
    </source>
</evidence>
<reference evidence="12" key="1">
    <citation type="submission" date="2016-06" db="UniProtKB">
        <authorList>
            <consortium name="WormBaseParasite"/>
        </authorList>
    </citation>
    <scope>IDENTIFICATION</scope>
</reference>
<evidence type="ECO:0000256" key="4">
    <source>
        <dbReference type="ARBA" id="ARBA00022837"/>
    </source>
</evidence>
<sequence length="201" mass="23393">MRPTENNLTLNIMVDFFVQENSPINTLINKVIATDADSEKNAEIKYQLSQDGEEYFTIHQLDGTIYTKIIFDRELKQNYRFQVYANDNGQPIALTATTTIEVTIVDVNDNTPMFVGLDRDNCYHFRIAENQPPNTYVGMLKRFDIYMLIWLVFCFSKLIFYGMVSLTPCLTLLLYPNLKPIVAPEWLQDEFICNSYLKELL</sequence>
<evidence type="ECO:0000256" key="1">
    <source>
        <dbReference type="ARBA" id="ARBA00004370"/>
    </source>
</evidence>
<evidence type="ECO:0000256" key="5">
    <source>
        <dbReference type="ARBA" id="ARBA00022989"/>
    </source>
</evidence>
<dbReference type="PANTHER" id="PTHR24027:SF438">
    <property type="entry name" value="CADHERIN 23"/>
    <property type="match status" value="1"/>
</dbReference>
<evidence type="ECO:0000313" key="12">
    <source>
        <dbReference type="WBParaSite" id="SCUD_0001374301-mRNA-1"/>
    </source>
</evidence>
<dbReference type="PRINTS" id="PR00205">
    <property type="entry name" value="CADHERIN"/>
</dbReference>
<dbReference type="InterPro" id="IPR020894">
    <property type="entry name" value="Cadherin_CS"/>
</dbReference>
<dbReference type="InterPro" id="IPR002126">
    <property type="entry name" value="Cadherin-like_dom"/>
</dbReference>
<dbReference type="Proteomes" id="UP000279833">
    <property type="component" value="Unassembled WGS sequence"/>
</dbReference>
<comment type="subcellular location">
    <subcellularLocation>
        <location evidence="1">Membrane</location>
    </subcellularLocation>
</comment>
<dbReference type="SMART" id="SM00112">
    <property type="entry name" value="CA"/>
    <property type="match status" value="1"/>
</dbReference>
<dbReference type="GO" id="GO:0016342">
    <property type="term" value="C:catenin complex"/>
    <property type="evidence" value="ECO:0007669"/>
    <property type="project" value="TreeGrafter"/>
</dbReference>
<evidence type="ECO:0000259" key="9">
    <source>
        <dbReference type="PROSITE" id="PS50268"/>
    </source>
</evidence>
<dbReference type="FunFam" id="2.60.40.60:FF:000020">
    <property type="entry name" value="Dachsous cadherin-related 1b"/>
    <property type="match status" value="1"/>
</dbReference>
<reference evidence="10 11" key="2">
    <citation type="submission" date="2018-11" db="EMBL/GenBank/DDBJ databases">
        <authorList>
            <consortium name="Pathogen Informatics"/>
        </authorList>
    </citation>
    <scope>NUCLEOTIDE SEQUENCE [LARGE SCALE GENOMIC DNA]</scope>
    <source>
        <strain evidence="10">Dakar</strain>
        <strain evidence="11">Dakar, Senegal</strain>
    </source>
</reference>
<keyword evidence="3" id="KW-0677">Repeat</keyword>
<dbReference type="Gene3D" id="2.60.40.60">
    <property type="entry name" value="Cadherins"/>
    <property type="match status" value="1"/>
</dbReference>
<evidence type="ECO:0000313" key="11">
    <source>
        <dbReference type="Proteomes" id="UP000279833"/>
    </source>
</evidence>
<keyword evidence="6 8" id="KW-0472">Membrane</keyword>
<feature type="transmembrane region" description="Helical" evidence="8">
    <location>
        <begin position="148"/>
        <end position="175"/>
    </location>
</feature>
<dbReference type="STRING" id="6186.A0A183KFE6"/>
<dbReference type="GO" id="GO:0045296">
    <property type="term" value="F:cadherin binding"/>
    <property type="evidence" value="ECO:0007669"/>
    <property type="project" value="TreeGrafter"/>
</dbReference>
<dbReference type="GO" id="GO:0016477">
    <property type="term" value="P:cell migration"/>
    <property type="evidence" value="ECO:0007669"/>
    <property type="project" value="TreeGrafter"/>
</dbReference>